<proteinExistence type="predicted"/>
<accession>A0A0G1N7Q7</accession>
<name>A0A0G1N7Q7_9BACT</name>
<comment type="caution">
    <text evidence="1">The sequence shown here is derived from an EMBL/GenBank/DDBJ whole genome shotgun (WGS) entry which is preliminary data.</text>
</comment>
<evidence type="ECO:0000313" key="1">
    <source>
        <dbReference type="EMBL" id="KKU16566.1"/>
    </source>
</evidence>
<gene>
    <name evidence="1" type="ORF">UX24_C0007G0007</name>
</gene>
<organism evidence="1 2">
    <name type="scientific">Candidatus Giovannonibacteria bacterium GW2011_GWB1_45_9b</name>
    <dbReference type="NCBI Taxonomy" id="1618653"/>
    <lineage>
        <taxon>Bacteria</taxon>
        <taxon>Candidatus Giovannoniibacteriota</taxon>
    </lineage>
</organism>
<dbReference type="AlphaFoldDB" id="A0A0G1N7Q7"/>
<reference evidence="1 2" key="1">
    <citation type="journal article" date="2015" name="Nature">
        <title>rRNA introns, odd ribosomes, and small enigmatic genomes across a large radiation of phyla.</title>
        <authorList>
            <person name="Brown C.T."/>
            <person name="Hug L.A."/>
            <person name="Thomas B.C."/>
            <person name="Sharon I."/>
            <person name="Castelle C.J."/>
            <person name="Singh A."/>
            <person name="Wilkins M.J."/>
            <person name="Williams K.H."/>
            <person name="Banfield J.F."/>
        </authorList>
    </citation>
    <scope>NUCLEOTIDE SEQUENCE [LARGE SCALE GENOMIC DNA]</scope>
</reference>
<protein>
    <submittedName>
        <fullName evidence="1">Uncharacterized protein</fullName>
    </submittedName>
</protein>
<dbReference type="Proteomes" id="UP000034020">
    <property type="component" value="Unassembled WGS sequence"/>
</dbReference>
<dbReference type="EMBL" id="LCLL01000007">
    <property type="protein sequence ID" value="KKU16566.1"/>
    <property type="molecule type" value="Genomic_DNA"/>
</dbReference>
<evidence type="ECO:0000313" key="2">
    <source>
        <dbReference type="Proteomes" id="UP000034020"/>
    </source>
</evidence>
<sequence length="224" mass="25234">MKIFIAIFLLAAIAMGGWYVYENLLFPEPPKPIDEDVPKKLINAQEKIIKLESNSDISGKIKNLNKLPAGIFEVIFFSQDKEGARHFLTPLEFSLASGLHLPQKLISSINTYNFGILGGETKNYHFLILEISSPEAAREGILGWEKNMSKELAKIFSNLGNLEARAELSFRDRVIRNQNARILELGDAQIIHSFYNERLLIIVPSEEVFGAIISRYAVFPPNSN</sequence>